<evidence type="ECO:0000313" key="3">
    <source>
        <dbReference type="Proteomes" id="UP000024837"/>
    </source>
</evidence>
<accession>W7I9D9</accession>
<dbReference type="HOGENOM" id="CLU_1065474_0_0_1"/>
<reference evidence="2 3" key="1">
    <citation type="submission" date="2013-05" db="EMBL/GenBank/DDBJ databases">
        <title>Drechslerella stenobrocha genome reveals carnivorous origination and mechanical trapping mechanism of predatory fungi.</title>
        <authorList>
            <person name="Liu X."/>
            <person name="Zhang W."/>
            <person name="Liu K."/>
        </authorList>
    </citation>
    <scope>NUCLEOTIDE SEQUENCE [LARGE SCALE GENOMIC DNA]</scope>
    <source>
        <strain evidence="2 3">248</strain>
    </source>
</reference>
<evidence type="ECO:0000313" key="2">
    <source>
        <dbReference type="EMBL" id="EWC48692.1"/>
    </source>
</evidence>
<protein>
    <recommendedName>
        <fullName evidence="1">Hemerythrin-like domain-containing protein</fullName>
    </recommendedName>
</protein>
<dbReference type="InterPro" id="IPR012312">
    <property type="entry name" value="Hemerythrin-like"/>
</dbReference>
<dbReference type="AlphaFoldDB" id="W7I9D9"/>
<name>W7I9D9_9PEZI</name>
<evidence type="ECO:0000259" key="1">
    <source>
        <dbReference type="Pfam" id="PF01814"/>
    </source>
</evidence>
<dbReference type="Pfam" id="PF01814">
    <property type="entry name" value="Hemerythrin"/>
    <property type="match status" value="1"/>
</dbReference>
<dbReference type="EMBL" id="KI966372">
    <property type="protein sequence ID" value="EWC48692.1"/>
    <property type="molecule type" value="Genomic_DNA"/>
</dbReference>
<dbReference type="CDD" id="cd12108">
    <property type="entry name" value="Hr-like"/>
    <property type="match status" value="1"/>
</dbReference>
<organism evidence="2 3">
    <name type="scientific">Drechslerella stenobrocha 248</name>
    <dbReference type="NCBI Taxonomy" id="1043628"/>
    <lineage>
        <taxon>Eukaryota</taxon>
        <taxon>Fungi</taxon>
        <taxon>Dikarya</taxon>
        <taxon>Ascomycota</taxon>
        <taxon>Pezizomycotina</taxon>
        <taxon>Orbiliomycetes</taxon>
        <taxon>Orbiliales</taxon>
        <taxon>Orbiliaceae</taxon>
        <taxon>Drechslerella</taxon>
    </lineage>
</organism>
<dbReference type="Proteomes" id="UP000024837">
    <property type="component" value="Unassembled WGS sequence"/>
</dbReference>
<gene>
    <name evidence="2" type="ORF">DRE_01914</name>
</gene>
<keyword evidence="3" id="KW-1185">Reference proteome</keyword>
<sequence>MMAAEQDAPLQYTDYNAEKFPEPVEPLSIDKFNLSAATVDMKDPVVASTIGLFTVHALVRRSLRSVARQARSMEPARRAAFLPYLKFAFATLDSHHHHEEDLWFPAMKPYVDFAESSQEHEEIESLLHQNLEHFKTAEAHVKGGADAPAWPGEEISATTERLLELLVPHLAKEETLACLYARRVPLAVYEEFEKKIEKMVMDELKKVGLVWGTAFQLRHWSAGEKEIWPPMPYLVRAGFEFFGWLIYGKNLAFGPTDEELRN</sequence>
<feature type="domain" description="Hemerythrin-like" evidence="1">
    <location>
        <begin position="55"/>
        <end position="175"/>
    </location>
</feature>
<dbReference type="Gene3D" id="1.20.120.520">
    <property type="entry name" value="nmb1532 protein domain like"/>
    <property type="match status" value="1"/>
</dbReference>
<dbReference type="OrthoDB" id="5282072at2759"/>
<proteinExistence type="predicted"/>